<dbReference type="VEuPathDB" id="FungiDB:SPBR_07742"/>
<feature type="compositionally biased region" description="Low complexity" evidence="1">
    <location>
        <begin position="41"/>
        <end position="73"/>
    </location>
</feature>
<accession>A0A0C2IIM8</accession>
<feature type="region of interest" description="Disordered" evidence="1">
    <location>
        <begin position="1"/>
        <end position="96"/>
    </location>
</feature>
<dbReference type="GeneID" id="63680917"/>
<evidence type="ECO:0000313" key="3">
    <source>
        <dbReference type="Proteomes" id="UP000031575"/>
    </source>
</evidence>
<dbReference type="RefSeq" id="XP_040617041.1">
    <property type="nucleotide sequence ID" value="XM_040765996.1"/>
</dbReference>
<name>A0A0C2IIM8_9PEZI</name>
<evidence type="ECO:0000313" key="2">
    <source>
        <dbReference type="EMBL" id="KIH89031.1"/>
    </source>
</evidence>
<dbReference type="EMBL" id="AWTV01000009">
    <property type="protein sequence ID" value="KIH89031.1"/>
    <property type="molecule type" value="Genomic_DNA"/>
</dbReference>
<dbReference type="HOGENOM" id="CLU_096918_1_0_1"/>
<dbReference type="OrthoDB" id="4157259at2759"/>
<keyword evidence="3" id="KW-1185">Reference proteome</keyword>
<reference evidence="2 3" key="1">
    <citation type="journal article" date="2014" name="BMC Genomics">
        <title>Comparative genomics of the major fungal agents of human and animal Sporotrichosis: Sporothrix schenckii and Sporothrix brasiliensis.</title>
        <authorList>
            <person name="Teixeira M.M."/>
            <person name="de Almeida L.G."/>
            <person name="Kubitschek-Barreira P."/>
            <person name="Alves F.L."/>
            <person name="Kioshima E.S."/>
            <person name="Abadio A.K."/>
            <person name="Fernandes L."/>
            <person name="Derengowski L.S."/>
            <person name="Ferreira K.S."/>
            <person name="Souza R.C."/>
            <person name="Ruiz J.C."/>
            <person name="de Andrade N.C."/>
            <person name="Paes H.C."/>
            <person name="Nicola A.M."/>
            <person name="Albuquerque P."/>
            <person name="Gerber A.L."/>
            <person name="Martins V.P."/>
            <person name="Peconick L.D."/>
            <person name="Neto A.V."/>
            <person name="Chaucanez C.B."/>
            <person name="Silva P.A."/>
            <person name="Cunha O.L."/>
            <person name="de Oliveira F.F."/>
            <person name="dos Santos T.C."/>
            <person name="Barros A.L."/>
            <person name="Soares M.A."/>
            <person name="de Oliveira L.M."/>
            <person name="Marini M.M."/>
            <person name="Villalobos-Duno H."/>
            <person name="Cunha M.M."/>
            <person name="de Hoog S."/>
            <person name="da Silveira J.F."/>
            <person name="Henrissat B."/>
            <person name="Nino-Vega G.A."/>
            <person name="Cisalpino P.S."/>
            <person name="Mora-Montes H.M."/>
            <person name="Almeida S.R."/>
            <person name="Stajich J.E."/>
            <person name="Lopes-Bezerra L.M."/>
            <person name="Vasconcelos A.T."/>
            <person name="Felipe M.S."/>
        </authorList>
    </citation>
    <scope>NUCLEOTIDE SEQUENCE [LARGE SCALE GENOMIC DNA]</scope>
    <source>
        <strain evidence="2 3">5110</strain>
    </source>
</reference>
<gene>
    <name evidence="2" type="ORF">SPBR_07742</name>
</gene>
<organism evidence="2 3">
    <name type="scientific">Sporothrix brasiliensis 5110</name>
    <dbReference type="NCBI Taxonomy" id="1398154"/>
    <lineage>
        <taxon>Eukaryota</taxon>
        <taxon>Fungi</taxon>
        <taxon>Dikarya</taxon>
        <taxon>Ascomycota</taxon>
        <taxon>Pezizomycotina</taxon>
        <taxon>Sordariomycetes</taxon>
        <taxon>Sordariomycetidae</taxon>
        <taxon>Ophiostomatales</taxon>
        <taxon>Ophiostomataceae</taxon>
        <taxon>Sporothrix</taxon>
    </lineage>
</organism>
<feature type="compositionally biased region" description="Polar residues" evidence="1">
    <location>
        <begin position="1"/>
        <end position="15"/>
    </location>
</feature>
<proteinExistence type="predicted"/>
<dbReference type="AlphaFoldDB" id="A0A0C2IIM8"/>
<evidence type="ECO:0000256" key="1">
    <source>
        <dbReference type="SAM" id="MobiDB-lite"/>
    </source>
</evidence>
<sequence>MSSSINIPTASSATSSRRKLRSDNQPRHQHHLRSMDATLGSPVSSLPMTPSSSASSSSPSSSTASSVYSATPTRIHKSKKGKGVMPPAPPVPPTRIEEKVNQRMSHVRRPSLLGPAIAQEEARVINIGDPDGPQRLISYLTSSQGFEWNPEIFIPSYIDCDYTPLDHRPREPIHEIFLSDEEIEQMFPK</sequence>
<comment type="caution">
    <text evidence="2">The sequence shown here is derived from an EMBL/GenBank/DDBJ whole genome shotgun (WGS) entry which is preliminary data.</text>
</comment>
<protein>
    <submittedName>
        <fullName evidence="2">Uncharacterized protein</fullName>
    </submittedName>
</protein>
<dbReference type="Proteomes" id="UP000031575">
    <property type="component" value="Unassembled WGS sequence"/>
</dbReference>